<dbReference type="RefSeq" id="WP_408150505.1">
    <property type="nucleotide sequence ID" value="NZ_JAQQCL010000056.1"/>
</dbReference>
<dbReference type="InterPro" id="IPR021389">
    <property type="entry name" value="DUF3022"/>
</dbReference>
<accession>A0ABW9ERX6</accession>
<organism evidence="1 2">
    <name type="scientific">Paraburkholderia strydomiana</name>
    <dbReference type="NCBI Taxonomy" id="1245417"/>
    <lineage>
        <taxon>Bacteria</taxon>
        <taxon>Pseudomonadati</taxon>
        <taxon>Pseudomonadota</taxon>
        <taxon>Betaproteobacteria</taxon>
        <taxon>Burkholderiales</taxon>
        <taxon>Burkholderiaceae</taxon>
        <taxon>Paraburkholderia</taxon>
    </lineage>
</organism>
<reference evidence="1 2" key="1">
    <citation type="journal article" date="2024" name="Chem. Sci.">
        <title>Discovery of megapolipeptins by genome mining of a Burkholderiales bacteria collection.</title>
        <authorList>
            <person name="Paulo B.S."/>
            <person name="Recchia M.J.J."/>
            <person name="Lee S."/>
            <person name="Fergusson C.H."/>
            <person name="Romanowski S.B."/>
            <person name="Hernandez A."/>
            <person name="Krull N."/>
            <person name="Liu D.Y."/>
            <person name="Cavanagh H."/>
            <person name="Bos A."/>
            <person name="Gray C.A."/>
            <person name="Murphy B.T."/>
            <person name="Linington R.G."/>
            <person name="Eustaquio A.S."/>
        </authorList>
    </citation>
    <scope>NUCLEOTIDE SEQUENCE [LARGE SCALE GENOMIC DNA]</scope>
    <source>
        <strain evidence="1 2">RL17-350-BIC-E</strain>
    </source>
</reference>
<comment type="caution">
    <text evidence="1">The sequence shown here is derived from an EMBL/GenBank/DDBJ whole genome shotgun (WGS) entry which is preliminary data.</text>
</comment>
<dbReference type="Proteomes" id="UP001629392">
    <property type="component" value="Unassembled WGS sequence"/>
</dbReference>
<dbReference type="EMBL" id="JAQQCL010000056">
    <property type="protein sequence ID" value="MFM0721816.1"/>
    <property type="molecule type" value="Genomic_DNA"/>
</dbReference>
<proteinExistence type="predicted"/>
<gene>
    <name evidence="1" type="ORF">PQQ73_36625</name>
</gene>
<dbReference type="Pfam" id="PF11226">
    <property type="entry name" value="DUF3022"/>
    <property type="match status" value="1"/>
</dbReference>
<protein>
    <submittedName>
        <fullName evidence="1">DUF3022 domain-containing protein</fullName>
    </submittedName>
</protein>
<name>A0ABW9ERX6_9BURK</name>
<sequence>MKDIDVNQRVEEIELALSTLFESPKAPAISSYDDGTTFFIQVSWVTESHGDTTLDARCVLTIRFSESQIQRYAQLDTAKRILVRERLVKMVRSRLPLAGTEPPLDGECAEDLQVDDRLLEFDEPLNPY</sequence>
<evidence type="ECO:0000313" key="1">
    <source>
        <dbReference type="EMBL" id="MFM0721816.1"/>
    </source>
</evidence>
<evidence type="ECO:0000313" key="2">
    <source>
        <dbReference type="Proteomes" id="UP001629392"/>
    </source>
</evidence>
<keyword evidence="2" id="KW-1185">Reference proteome</keyword>